<keyword evidence="2 4" id="KW-0238">DNA-binding</keyword>
<dbReference type="Pfam" id="PF00440">
    <property type="entry name" value="TetR_N"/>
    <property type="match status" value="1"/>
</dbReference>
<evidence type="ECO:0000256" key="4">
    <source>
        <dbReference type="PROSITE-ProRule" id="PRU00335"/>
    </source>
</evidence>
<dbReference type="SUPFAM" id="SSF46689">
    <property type="entry name" value="Homeodomain-like"/>
    <property type="match status" value="1"/>
</dbReference>
<dbReference type="Gene3D" id="1.10.357.10">
    <property type="entry name" value="Tetracycline Repressor, domain 2"/>
    <property type="match status" value="1"/>
</dbReference>
<comment type="caution">
    <text evidence="6">The sequence shown here is derived from an EMBL/GenBank/DDBJ whole genome shotgun (WGS) entry which is preliminary data.</text>
</comment>
<evidence type="ECO:0000259" key="5">
    <source>
        <dbReference type="PROSITE" id="PS50977"/>
    </source>
</evidence>
<proteinExistence type="predicted"/>
<keyword evidence="3" id="KW-0804">Transcription</keyword>
<organism evidence="6 7">
    <name type="scientific">Pelovirga terrestris</name>
    <dbReference type="NCBI Taxonomy" id="2771352"/>
    <lineage>
        <taxon>Bacteria</taxon>
        <taxon>Pseudomonadati</taxon>
        <taxon>Thermodesulfobacteriota</taxon>
        <taxon>Desulfuromonadia</taxon>
        <taxon>Geobacterales</taxon>
        <taxon>Geobacteraceae</taxon>
        <taxon>Pelovirga</taxon>
    </lineage>
</organism>
<evidence type="ECO:0000313" key="6">
    <source>
        <dbReference type="EMBL" id="MBD1399233.1"/>
    </source>
</evidence>
<evidence type="ECO:0000256" key="1">
    <source>
        <dbReference type="ARBA" id="ARBA00023015"/>
    </source>
</evidence>
<dbReference type="InterPro" id="IPR023772">
    <property type="entry name" value="DNA-bd_HTH_TetR-type_CS"/>
</dbReference>
<dbReference type="SUPFAM" id="SSF48498">
    <property type="entry name" value="Tetracyclin repressor-like, C-terminal domain"/>
    <property type="match status" value="1"/>
</dbReference>
<dbReference type="FunFam" id="1.10.10.60:FF:000141">
    <property type="entry name" value="TetR family transcriptional regulator"/>
    <property type="match status" value="1"/>
</dbReference>
<evidence type="ECO:0000256" key="3">
    <source>
        <dbReference type="ARBA" id="ARBA00023163"/>
    </source>
</evidence>
<dbReference type="PROSITE" id="PS01081">
    <property type="entry name" value="HTH_TETR_1"/>
    <property type="match status" value="1"/>
</dbReference>
<reference evidence="6" key="1">
    <citation type="submission" date="2020-09" db="EMBL/GenBank/DDBJ databases">
        <title>Pelobacter alkaliphilus sp. nov., a novel anaerobic arsenate-reducing bacterium from terrestrial mud volcano.</title>
        <authorList>
            <person name="Khomyakova M.A."/>
            <person name="Merkel A.Y."/>
            <person name="Slobodkin A.I."/>
        </authorList>
    </citation>
    <scope>NUCLEOTIDE SEQUENCE</scope>
    <source>
        <strain evidence="6">M08fum</strain>
    </source>
</reference>
<dbReference type="EMBL" id="JACWUN010000001">
    <property type="protein sequence ID" value="MBD1399233.1"/>
    <property type="molecule type" value="Genomic_DNA"/>
</dbReference>
<dbReference type="RefSeq" id="WP_191153506.1">
    <property type="nucleotide sequence ID" value="NZ_JACWUN010000001.1"/>
</dbReference>
<accession>A0A8J6QLN6</accession>
<dbReference type="InterPro" id="IPR036271">
    <property type="entry name" value="Tet_transcr_reg_TetR-rel_C_sf"/>
</dbReference>
<dbReference type="PRINTS" id="PR00455">
    <property type="entry name" value="HTHTETR"/>
</dbReference>
<dbReference type="InterPro" id="IPR050109">
    <property type="entry name" value="HTH-type_TetR-like_transc_reg"/>
</dbReference>
<dbReference type="PROSITE" id="PS50977">
    <property type="entry name" value="HTH_TETR_2"/>
    <property type="match status" value="1"/>
</dbReference>
<feature type="DNA-binding region" description="H-T-H motif" evidence="4">
    <location>
        <begin position="33"/>
        <end position="52"/>
    </location>
</feature>
<dbReference type="GO" id="GO:0003700">
    <property type="term" value="F:DNA-binding transcription factor activity"/>
    <property type="evidence" value="ECO:0007669"/>
    <property type="project" value="TreeGrafter"/>
</dbReference>
<dbReference type="GO" id="GO:0000976">
    <property type="term" value="F:transcription cis-regulatory region binding"/>
    <property type="evidence" value="ECO:0007669"/>
    <property type="project" value="TreeGrafter"/>
</dbReference>
<dbReference type="Proteomes" id="UP000632828">
    <property type="component" value="Unassembled WGS sequence"/>
</dbReference>
<sequence>MGGIREQKKQQTRRAIETAAIDLFSRKGFDATSMDDIASAAGVGKATIYGYFPAKDDIFLHYCDDRLVTAFNQFKEQQSADISFVEYLIAFFMIKFASITENREFGRLLLREMLFPREATDKVRDHNQRYFDILEGVFSVAEKRGEILPDLDHFMLSGHFFSLYVGLLAGWYGCYFNQLEEVEQNMRTLFEQVCHGIKP</sequence>
<name>A0A8J6QLN6_9BACT</name>
<evidence type="ECO:0000256" key="2">
    <source>
        <dbReference type="ARBA" id="ARBA00023125"/>
    </source>
</evidence>
<protein>
    <submittedName>
        <fullName evidence="6">TetR/AcrR family transcriptional regulator</fullName>
    </submittedName>
</protein>
<evidence type="ECO:0000313" key="7">
    <source>
        <dbReference type="Proteomes" id="UP000632828"/>
    </source>
</evidence>
<gene>
    <name evidence="6" type="ORF">ICT70_00940</name>
</gene>
<dbReference type="PANTHER" id="PTHR30055:SF234">
    <property type="entry name" value="HTH-TYPE TRANSCRIPTIONAL REGULATOR BETI"/>
    <property type="match status" value="1"/>
</dbReference>
<keyword evidence="7" id="KW-1185">Reference proteome</keyword>
<dbReference type="InterPro" id="IPR001647">
    <property type="entry name" value="HTH_TetR"/>
</dbReference>
<feature type="domain" description="HTH tetR-type" evidence="5">
    <location>
        <begin position="10"/>
        <end position="70"/>
    </location>
</feature>
<dbReference type="PANTHER" id="PTHR30055">
    <property type="entry name" value="HTH-TYPE TRANSCRIPTIONAL REGULATOR RUTR"/>
    <property type="match status" value="1"/>
</dbReference>
<dbReference type="InterPro" id="IPR009057">
    <property type="entry name" value="Homeodomain-like_sf"/>
</dbReference>
<keyword evidence="1" id="KW-0805">Transcription regulation</keyword>
<dbReference type="AlphaFoldDB" id="A0A8J6QLN6"/>